<dbReference type="InterPro" id="IPR036462">
    <property type="entry name" value="Fumarylacetoacetase_N_sf"/>
</dbReference>
<evidence type="ECO:0000256" key="10">
    <source>
        <dbReference type="ARBA" id="ARBA00023232"/>
    </source>
</evidence>
<evidence type="ECO:0000256" key="13">
    <source>
        <dbReference type="PIRSR" id="PIRSR605959-3"/>
    </source>
</evidence>
<dbReference type="UniPathway" id="UPA00139">
    <property type="reaction ID" value="UER00341"/>
</dbReference>
<feature type="active site" description="Proton acceptor" evidence="11">
    <location>
        <position position="132"/>
    </location>
</feature>
<keyword evidence="8 13" id="KW-0460">Magnesium</keyword>
<feature type="binding site" evidence="13">
    <location>
        <position position="251"/>
    </location>
    <ligand>
        <name>Mg(2+)</name>
        <dbReference type="ChEBI" id="CHEBI:18420"/>
    </ligand>
</feature>
<evidence type="ECO:0000256" key="7">
    <source>
        <dbReference type="ARBA" id="ARBA00022837"/>
    </source>
</evidence>
<dbReference type="AlphaFoldDB" id="A0A3P3ESL5"/>
<feature type="binding site" evidence="12">
    <location>
        <position position="358"/>
    </location>
    <ligand>
        <name>substrate</name>
    </ligand>
</feature>
<dbReference type="PANTHER" id="PTHR43069">
    <property type="entry name" value="FUMARYLACETOACETASE"/>
    <property type="match status" value="1"/>
</dbReference>
<comment type="pathway">
    <text evidence="3">Amino-acid degradation; L-phenylalanine degradation; acetoacetate and fumarate from L-phenylalanine: step 6/6.</text>
</comment>
<feature type="domain" description="Fumarylacetoacetase N-terminal" evidence="15">
    <location>
        <begin position="30"/>
        <end position="117"/>
    </location>
</feature>
<evidence type="ECO:0000259" key="15">
    <source>
        <dbReference type="Pfam" id="PF09298"/>
    </source>
</evidence>
<evidence type="ECO:0000256" key="6">
    <source>
        <dbReference type="ARBA" id="ARBA00022801"/>
    </source>
</evidence>
<gene>
    <name evidence="16" type="primary">fahA</name>
    <name evidence="16" type="ORF">EH244_10705</name>
    <name evidence="17" type="ORF">EJO66_13730</name>
</gene>
<evidence type="ECO:0000256" key="4">
    <source>
        <dbReference type="ARBA" id="ARBA00012094"/>
    </source>
</evidence>
<feature type="binding site" evidence="12">
    <location>
        <position position="127"/>
    </location>
    <ligand>
        <name>substrate</name>
    </ligand>
</feature>
<proteinExistence type="predicted"/>
<feature type="binding site" evidence="13">
    <location>
        <position position="231"/>
    </location>
    <ligand>
        <name>Ca(2+)</name>
        <dbReference type="ChEBI" id="CHEBI:29108"/>
    </ligand>
</feature>
<evidence type="ECO:0000259" key="14">
    <source>
        <dbReference type="Pfam" id="PF01557"/>
    </source>
</evidence>
<comment type="cofactor">
    <cofactor evidence="2 13">
        <name>Mg(2+)</name>
        <dbReference type="ChEBI" id="CHEBI:18420"/>
    </cofactor>
</comment>
<keyword evidence="6 16" id="KW-0378">Hydrolase</keyword>
<feature type="domain" description="Fumarylacetoacetase-like C-terminal" evidence="14">
    <location>
        <begin position="151"/>
        <end position="421"/>
    </location>
</feature>
<dbReference type="Gene3D" id="3.90.850.10">
    <property type="entry name" value="Fumarylacetoacetase-like, C-terminal domain"/>
    <property type="match status" value="1"/>
</dbReference>
<feature type="binding site" evidence="13">
    <location>
        <position position="255"/>
    </location>
    <ligand>
        <name>Mg(2+)</name>
        <dbReference type="ChEBI" id="CHEBI:18420"/>
    </ligand>
</feature>
<dbReference type="NCBIfam" id="TIGR01266">
    <property type="entry name" value="fum_ac_acetase"/>
    <property type="match status" value="1"/>
</dbReference>
<name>A0A3P3ESL5_9BURK</name>
<dbReference type="Gene3D" id="2.30.30.230">
    <property type="entry name" value="Fumarylacetoacetase, N-terminal domain"/>
    <property type="match status" value="1"/>
</dbReference>
<dbReference type="InterPro" id="IPR015377">
    <property type="entry name" value="Fumarylacetoacetase_N"/>
</dbReference>
<evidence type="ECO:0000256" key="2">
    <source>
        <dbReference type="ARBA" id="ARBA00001946"/>
    </source>
</evidence>
<evidence type="ECO:0000313" key="16">
    <source>
        <dbReference type="EMBL" id="RRH89016.1"/>
    </source>
</evidence>
<dbReference type="RefSeq" id="WP_124958385.1">
    <property type="nucleotide sequence ID" value="NZ_CBFHCE010000229.1"/>
</dbReference>
<dbReference type="Pfam" id="PF09298">
    <property type="entry name" value="FAA_hydrolase_N"/>
    <property type="match status" value="1"/>
</dbReference>
<keyword evidence="9" id="KW-0828">Tyrosine catabolism</keyword>
<feature type="binding site" evidence="13">
    <location>
        <position position="231"/>
    </location>
    <ligand>
        <name>Mg(2+)</name>
        <dbReference type="ChEBI" id="CHEBI:18420"/>
    </ligand>
</feature>
<evidence type="ECO:0000256" key="11">
    <source>
        <dbReference type="PIRSR" id="PIRSR605959-1"/>
    </source>
</evidence>
<dbReference type="SUPFAM" id="SSF63433">
    <property type="entry name" value="Fumarylacetoacetate hydrolase, FAH, N-terminal domain"/>
    <property type="match status" value="1"/>
</dbReference>
<dbReference type="InterPro" id="IPR005959">
    <property type="entry name" value="Fumarylacetoacetase"/>
</dbReference>
<evidence type="ECO:0000256" key="9">
    <source>
        <dbReference type="ARBA" id="ARBA00022878"/>
    </source>
</evidence>
<dbReference type="GO" id="GO:0006572">
    <property type="term" value="P:L-tyrosine catabolic process"/>
    <property type="evidence" value="ECO:0007669"/>
    <property type="project" value="UniProtKB-KW"/>
</dbReference>
<feature type="binding site" evidence="12">
    <location>
        <position position="141"/>
    </location>
    <ligand>
        <name>substrate</name>
    </ligand>
</feature>
<comment type="caution">
    <text evidence="16">The sequence shown here is derived from an EMBL/GenBank/DDBJ whole genome shotgun (WGS) entry which is preliminary data.</text>
</comment>
<organism evidence="16 19">
    <name type="scientific">Variovorax beijingensis</name>
    <dbReference type="NCBI Taxonomy" id="2496117"/>
    <lineage>
        <taxon>Bacteria</taxon>
        <taxon>Pseudomonadati</taxon>
        <taxon>Pseudomonadota</taxon>
        <taxon>Betaproteobacteria</taxon>
        <taxon>Burkholderiales</taxon>
        <taxon>Comamonadaceae</taxon>
        <taxon>Variovorax</taxon>
    </lineage>
</organism>
<keyword evidence="5 13" id="KW-0479">Metal-binding</keyword>
<dbReference type="PANTHER" id="PTHR43069:SF2">
    <property type="entry name" value="FUMARYLACETOACETASE"/>
    <property type="match status" value="1"/>
</dbReference>
<feature type="binding site" evidence="12">
    <location>
        <position position="242"/>
    </location>
    <ligand>
        <name>substrate</name>
    </ligand>
</feature>
<evidence type="ECO:0000256" key="8">
    <source>
        <dbReference type="ARBA" id="ARBA00022842"/>
    </source>
</evidence>
<evidence type="ECO:0000256" key="12">
    <source>
        <dbReference type="PIRSR" id="PIRSR605959-2"/>
    </source>
</evidence>
<reference evidence="17 18" key="2">
    <citation type="submission" date="2018-12" db="EMBL/GenBank/DDBJ databases">
        <title>The genome sequences of strain 502.</title>
        <authorList>
            <person name="Gao J."/>
            <person name="Sun J."/>
        </authorList>
    </citation>
    <scope>NUCLEOTIDE SEQUENCE [LARGE SCALE GENOMIC DNA]</scope>
    <source>
        <strain evidence="17 18">502</strain>
    </source>
</reference>
<evidence type="ECO:0000256" key="1">
    <source>
        <dbReference type="ARBA" id="ARBA00001913"/>
    </source>
</evidence>
<dbReference type="SUPFAM" id="SSF56529">
    <property type="entry name" value="FAH"/>
    <property type="match status" value="1"/>
</dbReference>
<dbReference type="Proteomes" id="UP000271137">
    <property type="component" value="Unassembled WGS sequence"/>
</dbReference>
<evidence type="ECO:0000256" key="3">
    <source>
        <dbReference type="ARBA" id="ARBA00004782"/>
    </source>
</evidence>
<dbReference type="Proteomes" id="UP000271590">
    <property type="component" value="Unassembled WGS sequence"/>
</dbReference>
<dbReference type="GO" id="GO:0046872">
    <property type="term" value="F:metal ion binding"/>
    <property type="evidence" value="ECO:0007669"/>
    <property type="project" value="UniProtKB-KW"/>
</dbReference>
<evidence type="ECO:0000256" key="5">
    <source>
        <dbReference type="ARBA" id="ARBA00022723"/>
    </source>
</evidence>
<keyword evidence="10" id="KW-0585">Phenylalanine catabolism</keyword>
<evidence type="ECO:0000313" key="18">
    <source>
        <dbReference type="Proteomes" id="UP000271137"/>
    </source>
</evidence>
<dbReference type="EMBL" id="RQXU01000005">
    <property type="protein sequence ID" value="RRH89016.1"/>
    <property type="molecule type" value="Genomic_DNA"/>
</dbReference>
<dbReference type="EMBL" id="RXFQ01000007">
    <property type="protein sequence ID" value="RSZ36320.1"/>
    <property type="molecule type" value="Genomic_DNA"/>
</dbReference>
<dbReference type="GO" id="GO:0004334">
    <property type="term" value="F:fumarylacetoacetase activity"/>
    <property type="evidence" value="ECO:0007669"/>
    <property type="project" value="UniProtKB-EC"/>
</dbReference>
<sequence length="423" mass="45179">MTIALNATHDPKLRSWVASANEAGCDFPIQNLPFGRFRAAGSSEALRIGVAIGDQVLDLKAAGLVDSDDMNALMSASAKERQALRAAISAGLAEGSGRQAAWSKALLPQAKAEMTVPCRIGDYTDFYTGIHHATTIGKLFRPDQPLMPNYKWVPIGYHGRASSIGVSGQAFKRPQGQTKAPDAAEPSFGPSKRLDYELELGFFVGRGNALGEPIALGEAEDHLFGVALLNDWSARDIQAWEYQPLGPFLSKNFASTLSPWIVTMEALAPFRARFERPAEDPQPLAYLDAPSNRESGALDITLEVLLQTAKMRAEGVAPARLTRGNTTEAAYWTAAQLVAHHTVNGCNLQPGDLLGSGTLSGPKPDEAGSLIELTQGGKQPITLPNGEKRTFLEDGDTLVIRGYCERAGSVRIGLGEVSGTVVA</sequence>
<dbReference type="InterPro" id="IPR011234">
    <property type="entry name" value="Fumarylacetoacetase-like_C"/>
</dbReference>
<comment type="cofactor">
    <cofactor evidence="1 13">
        <name>Ca(2+)</name>
        <dbReference type="ChEBI" id="CHEBI:29108"/>
    </cofactor>
</comment>
<dbReference type="GO" id="GO:0006559">
    <property type="term" value="P:L-phenylalanine catabolic process"/>
    <property type="evidence" value="ECO:0007669"/>
    <property type="project" value="UniProtKB-UniPathway"/>
</dbReference>
<protein>
    <recommendedName>
        <fullName evidence="4">fumarylacetoacetase</fullName>
        <ecNumber evidence="4">3.7.1.2</ecNumber>
    </recommendedName>
</protein>
<dbReference type="InterPro" id="IPR036663">
    <property type="entry name" value="Fumarylacetoacetase_C_sf"/>
</dbReference>
<evidence type="ECO:0000313" key="19">
    <source>
        <dbReference type="Proteomes" id="UP000271590"/>
    </source>
</evidence>
<accession>A0A3P3ESL5</accession>
<feature type="binding site" evidence="13">
    <location>
        <position position="197"/>
    </location>
    <ligand>
        <name>Ca(2+)</name>
        <dbReference type="ChEBI" id="CHEBI:29108"/>
    </ligand>
</feature>
<feature type="binding site" evidence="13">
    <location>
        <position position="199"/>
    </location>
    <ligand>
        <name>Ca(2+)</name>
        <dbReference type="ChEBI" id="CHEBI:29108"/>
    </ligand>
</feature>
<feature type="binding site" evidence="13">
    <location>
        <position position="125"/>
    </location>
    <ligand>
        <name>Ca(2+)</name>
        <dbReference type="ChEBI" id="CHEBI:29108"/>
    </ligand>
</feature>
<dbReference type="EC" id="3.7.1.2" evidence="4"/>
<dbReference type="GO" id="GO:1902000">
    <property type="term" value="P:homogentisate catabolic process"/>
    <property type="evidence" value="ECO:0007669"/>
    <property type="project" value="TreeGrafter"/>
</dbReference>
<evidence type="ECO:0000313" key="17">
    <source>
        <dbReference type="EMBL" id="RSZ36320.1"/>
    </source>
</evidence>
<keyword evidence="7 13" id="KW-0106">Calcium</keyword>
<feature type="binding site" evidence="12">
    <location>
        <position position="238"/>
    </location>
    <ligand>
        <name>substrate</name>
    </ligand>
</feature>
<reference evidence="16 19" key="1">
    <citation type="submission" date="2018-11" db="EMBL/GenBank/DDBJ databases">
        <title>The genome of Variovorax sp T529.</title>
        <authorList>
            <person name="Gao J."/>
        </authorList>
    </citation>
    <scope>NUCLEOTIDE SEQUENCE [LARGE SCALE GENOMIC DNA]</scope>
    <source>
        <strain evidence="16 19">T529</strain>
    </source>
</reference>
<dbReference type="Pfam" id="PF01557">
    <property type="entry name" value="FAA_hydrolase"/>
    <property type="match status" value="1"/>
</dbReference>
<keyword evidence="18" id="KW-1185">Reference proteome</keyword>